<reference evidence="1" key="1">
    <citation type="submission" date="2020-05" db="EMBL/GenBank/DDBJ databases">
        <title>Phylogenomic resolution of chytrid fungi.</title>
        <authorList>
            <person name="Stajich J.E."/>
            <person name="Amses K."/>
            <person name="Simmons R."/>
            <person name="Seto K."/>
            <person name="Myers J."/>
            <person name="Bonds A."/>
            <person name="Quandt C.A."/>
            <person name="Barry K."/>
            <person name="Liu P."/>
            <person name="Grigoriev I."/>
            <person name="Longcore J.E."/>
            <person name="James T.Y."/>
        </authorList>
    </citation>
    <scope>NUCLEOTIDE SEQUENCE</scope>
    <source>
        <strain evidence="1">JEL0513</strain>
    </source>
</reference>
<gene>
    <name evidence="1" type="ORF">HK100_003462</name>
</gene>
<protein>
    <recommendedName>
        <fullName evidence="3">CCHC-type domain-containing protein</fullName>
    </recommendedName>
</protein>
<dbReference type="EMBL" id="JADGJH010001867">
    <property type="protein sequence ID" value="KAJ3108280.1"/>
    <property type="molecule type" value="Genomic_DNA"/>
</dbReference>
<evidence type="ECO:0008006" key="3">
    <source>
        <dbReference type="Google" id="ProtNLM"/>
    </source>
</evidence>
<comment type="caution">
    <text evidence="1">The sequence shown here is derived from an EMBL/GenBank/DDBJ whole genome shotgun (WGS) entry which is preliminary data.</text>
</comment>
<dbReference type="AlphaFoldDB" id="A0AAD5XD73"/>
<sequence length="264" mass="29109">MQQQVEEIVQQRSADPLPIGRNSELVWQNDAPNIPQELVTQQQQIASSIQQQQVLAVSGMAREPLEQTAYNGRDTFEFVMKEFAALDVEPLENFSNSVNGAEQVQDNDSITGNEIFIGSQQEAENQAAHDLKVNTDDLMVRKTAHMSLQEDVISGNNLSHNSVVRVGSDSASGEESDKDDLVAAFDAVCITPRPLFHSSCFQFKDGSPTQYGPGFSNGGKTYKSATTGNVYDTSDKPPGPCFNCEKRGLPSGHWRKHCPRRNVY</sequence>
<accession>A0AAD5XD73</accession>
<name>A0AAD5XD73_9FUNG</name>
<evidence type="ECO:0000313" key="2">
    <source>
        <dbReference type="Proteomes" id="UP001211907"/>
    </source>
</evidence>
<proteinExistence type="predicted"/>
<keyword evidence="2" id="KW-1185">Reference proteome</keyword>
<organism evidence="1 2">
    <name type="scientific">Physocladia obscura</name>
    <dbReference type="NCBI Taxonomy" id="109957"/>
    <lineage>
        <taxon>Eukaryota</taxon>
        <taxon>Fungi</taxon>
        <taxon>Fungi incertae sedis</taxon>
        <taxon>Chytridiomycota</taxon>
        <taxon>Chytridiomycota incertae sedis</taxon>
        <taxon>Chytridiomycetes</taxon>
        <taxon>Chytridiales</taxon>
        <taxon>Chytriomycetaceae</taxon>
        <taxon>Physocladia</taxon>
    </lineage>
</organism>
<evidence type="ECO:0000313" key="1">
    <source>
        <dbReference type="EMBL" id="KAJ3108280.1"/>
    </source>
</evidence>
<dbReference type="Proteomes" id="UP001211907">
    <property type="component" value="Unassembled WGS sequence"/>
</dbReference>